<feature type="region of interest" description="Disordered" evidence="1">
    <location>
        <begin position="1"/>
        <end position="53"/>
    </location>
</feature>
<gene>
    <name evidence="2" type="ORF">GCM10022247_73720</name>
</gene>
<protein>
    <submittedName>
        <fullName evidence="2">Uncharacterized protein</fullName>
    </submittedName>
</protein>
<proteinExistence type="predicted"/>
<dbReference type="Proteomes" id="UP001501747">
    <property type="component" value="Unassembled WGS sequence"/>
</dbReference>
<comment type="caution">
    <text evidence="2">The sequence shown here is derived from an EMBL/GenBank/DDBJ whole genome shotgun (WGS) entry which is preliminary data.</text>
</comment>
<accession>A0ABP7U705</accession>
<evidence type="ECO:0000313" key="2">
    <source>
        <dbReference type="EMBL" id="GAA4037154.1"/>
    </source>
</evidence>
<reference evidence="3" key="1">
    <citation type="journal article" date="2019" name="Int. J. Syst. Evol. Microbiol.">
        <title>The Global Catalogue of Microorganisms (GCM) 10K type strain sequencing project: providing services to taxonomists for standard genome sequencing and annotation.</title>
        <authorList>
            <consortium name="The Broad Institute Genomics Platform"/>
            <consortium name="The Broad Institute Genome Sequencing Center for Infectious Disease"/>
            <person name="Wu L."/>
            <person name="Ma J."/>
        </authorList>
    </citation>
    <scope>NUCLEOTIDE SEQUENCE [LARGE SCALE GENOMIC DNA]</scope>
    <source>
        <strain evidence="3">JCM 17342</strain>
    </source>
</reference>
<keyword evidence="3" id="KW-1185">Reference proteome</keyword>
<sequence length="82" mass="8358">MFSANAGRAATPGPPALEQAPDAPPPDDEGDLVGRGGVPPGLAELRAQPGKAGDELVRITPDVGVVRADEVADRRAPFSFPC</sequence>
<name>A0ABP7U705_9PSEU</name>
<organism evidence="2 3">
    <name type="scientific">Allokutzneria multivorans</name>
    <dbReference type="NCBI Taxonomy" id="1142134"/>
    <lineage>
        <taxon>Bacteria</taxon>
        <taxon>Bacillati</taxon>
        <taxon>Actinomycetota</taxon>
        <taxon>Actinomycetes</taxon>
        <taxon>Pseudonocardiales</taxon>
        <taxon>Pseudonocardiaceae</taxon>
        <taxon>Allokutzneria</taxon>
    </lineage>
</organism>
<dbReference type="EMBL" id="BAABAL010000028">
    <property type="protein sequence ID" value="GAA4037154.1"/>
    <property type="molecule type" value="Genomic_DNA"/>
</dbReference>
<evidence type="ECO:0000256" key="1">
    <source>
        <dbReference type="SAM" id="MobiDB-lite"/>
    </source>
</evidence>
<evidence type="ECO:0000313" key="3">
    <source>
        <dbReference type="Proteomes" id="UP001501747"/>
    </source>
</evidence>